<dbReference type="Proteomes" id="UP001341840">
    <property type="component" value="Unassembled WGS sequence"/>
</dbReference>
<name>A0ABU6YV03_9FABA</name>
<dbReference type="EMBL" id="JASCZI010243951">
    <property type="protein sequence ID" value="MED6213765.1"/>
    <property type="molecule type" value="Genomic_DNA"/>
</dbReference>
<reference evidence="1 2" key="1">
    <citation type="journal article" date="2023" name="Plants (Basel)">
        <title>Bridging the Gap: Combining Genomics and Transcriptomics Approaches to Understand Stylosanthes scabra, an Orphan Legume from the Brazilian Caatinga.</title>
        <authorList>
            <person name="Ferreira-Neto J.R.C."/>
            <person name="da Silva M.D."/>
            <person name="Binneck E."/>
            <person name="de Melo N.F."/>
            <person name="da Silva R.H."/>
            <person name="de Melo A.L.T.M."/>
            <person name="Pandolfi V."/>
            <person name="Bustamante F.O."/>
            <person name="Brasileiro-Vidal A.C."/>
            <person name="Benko-Iseppon A.M."/>
        </authorList>
    </citation>
    <scope>NUCLEOTIDE SEQUENCE [LARGE SCALE GENOMIC DNA]</scope>
    <source>
        <tissue evidence="1">Leaves</tissue>
    </source>
</reference>
<comment type="caution">
    <text evidence="1">The sequence shown here is derived from an EMBL/GenBank/DDBJ whole genome shotgun (WGS) entry which is preliminary data.</text>
</comment>
<protein>
    <submittedName>
        <fullName evidence="1">Uncharacterized protein</fullName>
    </submittedName>
</protein>
<keyword evidence="2" id="KW-1185">Reference proteome</keyword>
<proteinExistence type="predicted"/>
<evidence type="ECO:0000313" key="1">
    <source>
        <dbReference type="EMBL" id="MED6213765.1"/>
    </source>
</evidence>
<accession>A0ABU6YV03</accession>
<gene>
    <name evidence="1" type="ORF">PIB30_096518</name>
</gene>
<evidence type="ECO:0000313" key="2">
    <source>
        <dbReference type="Proteomes" id="UP001341840"/>
    </source>
</evidence>
<organism evidence="1 2">
    <name type="scientific">Stylosanthes scabra</name>
    <dbReference type="NCBI Taxonomy" id="79078"/>
    <lineage>
        <taxon>Eukaryota</taxon>
        <taxon>Viridiplantae</taxon>
        <taxon>Streptophyta</taxon>
        <taxon>Embryophyta</taxon>
        <taxon>Tracheophyta</taxon>
        <taxon>Spermatophyta</taxon>
        <taxon>Magnoliopsida</taxon>
        <taxon>eudicotyledons</taxon>
        <taxon>Gunneridae</taxon>
        <taxon>Pentapetalae</taxon>
        <taxon>rosids</taxon>
        <taxon>fabids</taxon>
        <taxon>Fabales</taxon>
        <taxon>Fabaceae</taxon>
        <taxon>Papilionoideae</taxon>
        <taxon>50 kb inversion clade</taxon>
        <taxon>dalbergioids sensu lato</taxon>
        <taxon>Dalbergieae</taxon>
        <taxon>Pterocarpus clade</taxon>
        <taxon>Stylosanthes</taxon>
    </lineage>
</organism>
<sequence>MPQRHSRETAAARCPRFPSSIAANNAVADQLRTLKLIRFPKQKLLGWVRVTLRGLRMSLRFGTTQSLGRLKNLKTESNFAQSTITRNALKTYIN</sequence>